<reference evidence="1 2" key="1">
    <citation type="submission" date="2016-08" db="EMBL/GenBank/DDBJ databases">
        <title>A Parts List for Fungal Cellulosomes Revealed by Comparative Genomics.</title>
        <authorList>
            <consortium name="DOE Joint Genome Institute"/>
            <person name="Haitjema C.H."/>
            <person name="Gilmore S.P."/>
            <person name="Henske J.K."/>
            <person name="Solomon K.V."/>
            <person name="De Groot R."/>
            <person name="Kuo A."/>
            <person name="Mondo S.J."/>
            <person name="Salamov A.A."/>
            <person name="Labutti K."/>
            <person name="Zhao Z."/>
            <person name="Chiniquy J."/>
            <person name="Barry K."/>
            <person name="Brewer H.M."/>
            <person name="Purvine S.O."/>
            <person name="Wright A.T."/>
            <person name="Boxma B."/>
            <person name="Van Alen T."/>
            <person name="Hackstein J.H."/>
            <person name="Baker S.E."/>
            <person name="Grigoriev I.V."/>
            <person name="O'Malley M.A."/>
        </authorList>
    </citation>
    <scope>NUCLEOTIDE SEQUENCE [LARGE SCALE GENOMIC DNA]</scope>
    <source>
        <strain evidence="1 2">S4</strain>
    </source>
</reference>
<proteinExistence type="predicted"/>
<organism evidence="1 2">
    <name type="scientific">Anaeromyces robustus</name>
    <dbReference type="NCBI Taxonomy" id="1754192"/>
    <lineage>
        <taxon>Eukaryota</taxon>
        <taxon>Fungi</taxon>
        <taxon>Fungi incertae sedis</taxon>
        <taxon>Chytridiomycota</taxon>
        <taxon>Chytridiomycota incertae sedis</taxon>
        <taxon>Neocallimastigomycetes</taxon>
        <taxon>Neocallimastigales</taxon>
        <taxon>Neocallimastigaceae</taxon>
        <taxon>Anaeromyces</taxon>
    </lineage>
</organism>
<accession>A0A1Y1X6R6</accession>
<evidence type="ECO:0000313" key="2">
    <source>
        <dbReference type="Proteomes" id="UP000193944"/>
    </source>
</evidence>
<dbReference type="EMBL" id="MCFG01000118">
    <property type="protein sequence ID" value="ORX81483.1"/>
    <property type="molecule type" value="Genomic_DNA"/>
</dbReference>
<protein>
    <submittedName>
        <fullName evidence="1">Uncharacterized protein</fullName>
    </submittedName>
</protein>
<evidence type="ECO:0000313" key="1">
    <source>
        <dbReference type="EMBL" id="ORX81483.1"/>
    </source>
</evidence>
<sequence>MFLQQENRQLEFLEYTKNFRWILKARCGYKIDAKVAKTAKMKVQKSGDRFYKSIENSYCLYFGNSSKESLTMKKCNKGDKIKLNMNNCNKNANGQYWEIRTLLPK</sequence>
<keyword evidence="2" id="KW-1185">Reference proteome</keyword>
<gene>
    <name evidence="1" type="ORF">BCR32DRAFT_279702</name>
</gene>
<dbReference type="Proteomes" id="UP000193944">
    <property type="component" value="Unassembled WGS sequence"/>
</dbReference>
<reference evidence="1 2" key="2">
    <citation type="submission" date="2016-08" db="EMBL/GenBank/DDBJ databases">
        <title>Pervasive Adenine N6-methylation of Active Genes in Fungi.</title>
        <authorList>
            <consortium name="DOE Joint Genome Institute"/>
            <person name="Mondo S.J."/>
            <person name="Dannebaum R.O."/>
            <person name="Kuo R.C."/>
            <person name="Labutti K."/>
            <person name="Haridas S."/>
            <person name="Kuo A."/>
            <person name="Salamov A."/>
            <person name="Ahrendt S.R."/>
            <person name="Lipzen A."/>
            <person name="Sullivan W."/>
            <person name="Andreopoulos W.B."/>
            <person name="Clum A."/>
            <person name="Lindquist E."/>
            <person name="Daum C."/>
            <person name="Ramamoorthy G.K."/>
            <person name="Gryganskyi A."/>
            <person name="Culley D."/>
            <person name="Magnuson J.K."/>
            <person name="James T.Y."/>
            <person name="O'Malley M.A."/>
            <person name="Stajich J.E."/>
            <person name="Spatafora J.W."/>
            <person name="Visel A."/>
            <person name="Grigoriev I.V."/>
        </authorList>
    </citation>
    <scope>NUCLEOTIDE SEQUENCE [LARGE SCALE GENOMIC DNA]</scope>
    <source>
        <strain evidence="1 2">S4</strain>
    </source>
</reference>
<comment type="caution">
    <text evidence="1">The sequence shown here is derived from an EMBL/GenBank/DDBJ whole genome shotgun (WGS) entry which is preliminary data.</text>
</comment>
<dbReference type="AlphaFoldDB" id="A0A1Y1X6R6"/>
<name>A0A1Y1X6R6_9FUNG</name>